<evidence type="ECO:0000256" key="12">
    <source>
        <dbReference type="ARBA" id="ARBA00023004"/>
    </source>
</evidence>
<dbReference type="SUPFAM" id="SSF51197">
    <property type="entry name" value="Clavaminate synthase-like"/>
    <property type="match status" value="1"/>
</dbReference>
<dbReference type="SMART" id="SM01014">
    <property type="entry name" value="ARID"/>
    <property type="match status" value="1"/>
</dbReference>
<dbReference type="InterPro" id="IPR013083">
    <property type="entry name" value="Znf_RING/FYVE/PHD"/>
</dbReference>
<name>A0A674P3L0_TAKRU</name>
<keyword evidence="7 15" id="KW-0863">Zinc-finger</keyword>
<protein>
    <recommendedName>
        <fullName evidence="4">[histone H3]-trimethyl-L-lysine(4) demethylase</fullName>
        <ecNumber evidence="4">1.14.11.67</ecNumber>
    </recommendedName>
</protein>
<reference evidence="21" key="3">
    <citation type="submission" date="2025-09" db="UniProtKB">
        <authorList>
            <consortium name="Ensembl"/>
        </authorList>
    </citation>
    <scope>IDENTIFICATION</scope>
</reference>
<keyword evidence="5" id="KW-0479">Metal-binding</keyword>
<evidence type="ECO:0000256" key="15">
    <source>
        <dbReference type="PROSITE-ProRule" id="PRU00146"/>
    </source>
</evidence>
<evidence type="ECO:0000259" key="18">
    <source>
        <dbReference type="PROSITE" id="PS51011"/>
    </source>
</evidence>
<evidence type="ECO:0000256" key="3">
    <source>
        <dbReference type="ARBA" id="ARBA00006801"/>
    </source>
</evidence>
<dbReference type="Pfam" id="PF02375">
    <property type="entry name" value="JmjN"/>
    <property type="match status" value="1"/>
</dbReference>
<organism evidence="21 22">
    <name type="scientific">Takifugu rubripes</name>
    <name type="common">Japanese pufferfish</name>
    <name type="synonym">Fugu rubripes</name>
    <dbReference type="NCBI Taxonomy" id="31033"/>
    <lineage>
        <taxon>Eukaryota</taxon>
        <taxon>Metazoa</taxon>
        <taxon>Chordata</taxon>
        <taxon>Craniata</taxon>
        <taxon>Vertebrata</taxon>
        <taxon>Euteleostomi</taxon>
        <taxon>Actinopterygii</taxon>
        <taxon>Neopterygii</taxon>
        <taxon>Teleostei</taxon>
        <taxon>Neoteleostei</taxon>
        <taxon>Acanthomorphata</taxon>
        <taxon>Eupercaria</taxon>
        <taxon>Tetraodontiformes</taxon>
        <taxon>Tetradontoidea</taxon>
        <taxon>Tetraodontidae</taxon>
        <taxon>Takifugu</taxon>
    </lineage>
</organism>
<dbReference type="GO" id="GO:0006355">
    <property type="term" value="P:regulation of DNA-templated transcription"/>
    <property type="evidence" value="ECO:0007669"/>
    <property type="project" value="TreeGrafter"/>
</dbReference>
<dbReference type="SUPFAM" id="SSF46774">
    <property type="entry name" value="ARID-like"/>
    <property type="match status" value="1"/>
</dbReference>
<dbReference type="PROSITE" id="PS51184">
    <property type="entry name" value="JMJC"/>
    <property type="match status" value="1"/>
</dbReference>
<comment type="cofactor">
    <cofactor evidence="1">
        <name>Fe(2+)</name>
        <dbReference type="ChEBI" id="CHEBI:29033"/>
    </cofactor>
</comment>
<dbReference type="InterPro" id="IPR003349">
    <property type="entry name" value="JmjN"/>
</dbReference>
<sequence>MSVFAEFVPPPECPVFEPSWEDFSDPLGFINKIRPIAEKTGICKIRPPEDWQPPFACDVRNFRFTPRIQRLNELEALTRVKLNFLDQIAKFWELQGSKIRFPHVERKILDLYRLSKIVSSEGGFETVCKEKRWSKVSSRMGYPSGRGTGSLLRSHYERILYPYELFQSGATLTVSGPDVARDFLLFHLSMPFCFVSGYPATRENKEPKGLKIFDASPKMVGLEICFLSVTVLLIPASVLQIDLYFCLVCGRGDEEDRLLLCDGCDDSYHTFCLIPPLQDVPKGDWRCPKCVAEECSKPREAFGFEQAGKEYSLQSFGEMADQFKSDYFNMPVHMVPTELVEKEFWRLVSSIEEDVIVEYGADISSKEVGSGFPVRDGKRRLLGDEEEYANSGWNLNNMPVLEQSVLTHINVDISGMKVPWLYVGMCFSSFCWHIEDHWSYSINFLHWGEPKTWYGVPASAAEQLEAVMKKLAPELFDSQPDLLHQLVTIMNPNVLMEHGVPVYRTNQCAGEFVVTFPRAYHSGFNQGYNFAEAVNFCTADWLPMGRQCVAHYRRLHRYCVFSHEELLCKMAADPESLDVELATSVFKEMGETMEEETKLRQAGVLSSEQEVFELLPDDERQCYKCKTTCFLSALTCSCSPDRLVCLHHAADLCDCPHGNKCLRYRYDLEEFPAMLYGVKTRAQSYDTWSKRVTEALSADQKNKKDLIELKVLLEDAEDRKYPEKTLFRRLREMVKEAETCSSVAQLLCNRTKLTVDELKAFVDQLYRLPCIISQARQVKELLEKVEEFHERAQAALSDEMPDSSKLQALLDLGSGLDVELPELPRLKQELQQARWLDEVRVTLAEPHRFTLELMKRLIDSGVGLAPHHAVEKAMAELQEILTVSERWEDKARACLQARPPHSLVTLESIVIEARNIPAYLPNILALREALQKAKDWTVKVEAIQSGSSYAYLEQLESLLARGRSIPVRLDPLAHVESQVAAARAWRERTGRTFLKKNSTYTLLQVGCLGTVKSKRKRVKELMEKERGGFDPDALSDLEECPEEVRDPSTVVAAYKSKEQKEVESIHSLRAANLAKMAMADRIEEVKFCLCRKTASGFMLQCELCKDWFHGACVPLPKTGSQKKLGMSLQSNSKDSKFLCPLCQRSRRPRLETILSLLVSLQKLPVRLPEGEALQCLTERAMSWQVGDQARQALATDELSSALAKLSVLSQRMVEQAAREKTEKIINAELIPILTTFPISDISTPKKQPRKTPLVPRSLEPPVLELSPQAKAQLEELMMLGDLLEVSLDETQHIWRILQATHPPSEERFLQVMEVGAKRQQPRQRLSERAWTKGRTRRSWTFPPSTTGPEPRTPMMRTLCVHPRTARGPAKTR</sequence>
<dbReference type="Pfam" id="PF00628">
    <property type="entry name" value="PHD"/>
    <property type="match status" value="2"/>
</dbReference>
<keyword evidence="8" id="KW-0862">Zinc</keyword>
<dbReference type="PROSITE" id="PS51183">
    <property type="entry name" value="JMJN"/>
    <property type="match status" value="1"/>
</dbReference>
<evidence type="ECO:0000313" key="21">
    <source>
        <dbReference type="Ensembl" id="ENSTRUP00000080316.1"/>
    </source>
</evidence>
<dbReference type="InterPro" id="IPR019787">
    <property type="entry name" value="Znf_PHD-finger"/>
</dbReference>
<feature type="region of interest" description="Disordered" evidence="16">
    <location>
        <begin position="1318"/>
        <end position="1372"/>
    </location>
</feature>
<dbReference type="InterPro" id="IPR001606">
    <property type="entry name" value="ARID_dom"/>
</dbReference>
<keyword evidence="9" id="KW-0156">Chromatin regulator</keyword>
<dbReference type="CDD" id="cd16873">
    <property type="entry name" value="ARID_KDM5A"/>
    <property type="match status" value="1"/>
</dbReference>
<dbReference type="Pfam" id="PF08429">
    <property type="entry name" value="PLU-1"/>
    <property type="match status" value="1"/>
</dbReference>
<evidence type="ECO:0000256" key="4">
    <source>
        <dbReference type="ARBA" id="ARBA00012902"/>
    </source>
</evidence>
<feature type="domain" description="JmjC" evidence="20">
    <location>
        <begin position="387"/>
        <end position="553"/>
    </location>
</feature>
<evidence type="ECO:0000256" key="13">
    <source>
        <dbReference type="ARBA" id="ARBA00023242"/>
    </source>
</evidence>
<keyword evidence="22" id="KW-1185">Reference proteome</keyword>
<dbReference type="Gene3D" id="1.10.150.60">
    <property type="entry name" value="ARID DNA-binding domain"/>
    <property type="match status" value="1"/>
</dbReference>
<dbReference type="PROSITE" id="PS51011">
    <property type="entry name" value="ARID"/>
    <property type="match status" value="1"/>
</dbReference>
<dbReference type="PANTHER" id="PTHR10694:SF17">
    <property type="entry name" value="LYSINE-SPECIFIC DEMETHYLASE 5A"/>
    <property type="match status" value="1"/>
</dbReference>
<dbReference type="InterPro" id="IPR001965">
    <property type="entry name" value="Znf_PHD"/>
</dbReference>
<dbReference type="SMART" id="SM00545">
    <property type="entry name" value="JmjN"/>
    <property type="match status" value="1"/>
</dbReference>
<dbReference type="SUPFAM" id="SSF57903">
    <property type="entry name" value="FYVE/PHD zinc finger"/>
    <property type="match status" value="2"/>
</dbReference>
<keyword evidence="13" id="KW-0539">Nucleus</keyword>
<dbReference type="Pfam" id="PF02928">
    <property type="entry name" value="zf-C5HC2"/>
    <property type="match status" value="1"/>
</dbReference>
<evidence type="ECO:0000313" key="22">
    <source>
        <dbReference type="Proteomes" id="UP000005226"/>
    </source>
</evidence>
<dbReference type="EC" id="1.14.11.67" evidence="4"/>
<gene>
    <name evidence="21" type="primary">kdm5a</name>
</gene>
<dbReference type="CDD" id="cd15606">
    <property type="entry name" value="PHD2_KDM5A"/>
    <property type="match status" value="1"/>
</dbReference>
<dbReference type="GO" id="GO:0000785">
    <property type="term" value="C:chromatin"/>
    <property type="evidence" value="ECO:0007669"/>
    <property type="project" value="TreeGrafter"/>
</dbReference>
<dbReference type="InterPro" id="IPR048615">
    <property type="entry name" value="KDM5_C-hel"/>
</dbReference>
<evidence type="ECO:0000259" key="17">
    <source>
        <dbReference type="PROSITE" id="PS50016"/>
    </source>
</evidence>
<comment type="similarity">
    <text evidence="3">Belongs to the JARID1 histone demethylase family.</text>
</comment>
<dbReference type="Gene3D" id="2.60.120.650">
    <property type="entry name" value="Cupin"/>
    <property type="match status" value="1"/>
</dbReference>
<dbReference type="InterPro" id="IPR013637">
    <property type="entry name" value="Lys_sp_deMease-like_dom"/>
</dbReference>
<comment type="subcellular location">
    <subcellularLocation>
        <location evidence="2">Nucleus</location>
    </subcellularLocation>
</comment>
<dbReference type="FunFam" id="1.10.150.60:FF:000001">
    <property type="entry name" value="Putative lysine-specific demethylase 5b"/>
    <property type="match status" value="1"/>
</dbReference>
<feature type="domain" description="PHD-type" evidence="17">
    <location>
        <begin position="243"/>
        <end position="293"/>
    </location>
</feature>
<dbReference type="InterPro" id="IPR036431">
    <property type="entry name" value="ARID_dom_sf"/>
</dbReference>
<dbReference type="InterPro" id="IPR003347">
    <property type="entry name" value="JmjC_dom"/>
</dbReference>
<dbReference type="SMART" id="SM00501">
    <property type="entry name" value="BRIGHT"/>
    <property type="match status" value="1"/>
</dbReference>
<feature type="domain" description="PHD-type" evidence="17">
    <location>
        <begin position="1085"/>
        <end position="1145"/>
    </location>
</feature>
<dbReference type="FunFam" id="3.30.40.10:FF:000158">
    <property type="entry name" value="Lysine (K)-specific demethylase 5A"/>
    <property type="match status" value="1"/>
</dbReference>
<dbReference type="SMART" id="SM00249">
    <property type="entry name" value="PHD"/>
    <property type="match status" value="2"/>
</dbReference>
<dbReference type="GO" id="GO:0003677">
    <property type="term" value="F:DNA binding"/>
    <property type="evidence" value="ECO:0007669"/>
    <property type="project" value="InterPro"/>
</dbReference>
<dbReference type="CDD" id="cd15515">
    <property type="entry name" value="PHD1_KDM5A_like"/>
    <property type="match status" value="1"/>
</dbReference>
<evidence type="ECO:0000256" key="11">
    <source>
        <dbReference type="ARBA" id="ARBA00023002"/>
    </source>
</evidence>
<dbReference type="Ensembl" id="ENSTRUT00000074026.1">
    <property type="protein sequence ID" value="ENSTRUP00000080316.1"/>
    <property type="gene ID" value="ENSTRUG00000002183.3"/>
</dbReference>
<dbReference type="GO" id="GO:0005654">
    <property type="term" value="C:nucleoplasm"/>
    <property type="evidence" value="ECO:0007669"/>
    <property type="project" value="UniProtKB-ARBA"/>
</dbReference>
<evidence type="ECO:0000256" key="16">
    <source>
        <dbReference type="SAM" id="MobiDB-lite"/>
    </source>
</evidence>
<evidence type="ECO:0000256" key="5">
    <source>
        <dbReference type="ARBA" id="ARBA00022723"/>
    </source>
</evidence>
<dbReference type="Gene3D" id="3.30.40.10">
    <property type="entry name" value="Zinc/RING finger domain, C3HC4 (zinc finger)"/>
    <property type="match status" value="1"/>
</dbReference>
<keyword evidence="12" id="KW-0408">Iron</keyword>
<dbReference type="InterPro" id="IPR047970">
    <property type="entry name" value="KDM5A_PHD2"/>
</dbReference>
<dbReference type="PANTHER" id="PTHR10694">
    <property type="entry name" value="LYSINE-SPECIFIC DEMETHYLASE"/>
    <property type="match status" value="1"/>
</dbReference>
<dbReference type="Pfam" id="PF02373">
    <property type="entry name" value="JmjC"/>
    <property type="match status" value="1"/>
</dbReference>
<keyword evidence="10" id="KW-0223">Dioxygenase</keyword>
<dbReference type="Pfam" id="PF01388">
    <property type="entry name" value="ARID"/>
    <property type="match status" value="1"/>
</dbReference>
<dbReference type="GO" id="GO:0008270">
    <property type="term" value="F:zinc ion binding"/>
    <property type="evidence" value="ECO:0007669"/>
    <property type="project" value="UniProtKB-KW"/>
</dbReference>
<feature type="domain" description="JmjN" evidence="19">
    <location>
        <begin position="13"/>
        <end position="54"/>
    </location>
</feature>
<dbReference type="PROSITE" id="PS50016">
    <property type="entry name" value="ZF_PHD_2"/>
    <property type="match status" value="2"/>
</dbReference>
<evidence type="ECO:0000256" key="8">
    <source>
        <dbReference type="ARBA" id="ARBA00022833"/>
    </source>
</evidence>
<dbReference type="InterPro" id="IPR047974">
    <property type="entry name" value="KDM5A_ARID"/>
</dbReference>
<dbReference type="Proteomes" id="UP000005226">
    <property type="component" value="Chromosome 18"/>
</dbReference>
<dbReference type="GeneTree" id="ENSGT00940000157170"/>
<evidence type="ECO:0000256" key="7">
    <source>
        <dbReference type="ARBA" id="ARBA00022771"/>
    </source>
</evidence>
<dbReference type="InterPro" id="IPR019786">
    <property type="entry name" value="Zinc_finger_PHD-type_CS"/>
</dbReference>
<accession>A0A674P3L0</accession>
<evidence type="ECO:0000256" key="1">
    <source>
        <dbReference type="ARBA" id="ARBA00001954"/>
    </source>
</evidence>
<dbReference type="Pfam" id="PF21323">
    <property type="entry name" value="KDM5_C-hel"/>
    <property type="match status" value="1"/>
</dbReference>
<evidence type="ECO:0000259" key="19">
    <source>
        <dbReference type="PROSITE" id="PS51183"/>
    </source>
</evidence>
<evidence type="ECO:0000256" key="6">
    <source>
        <dbReference type="ARBA" id="ARBA00022737"/>
    </source>
</evidence>
<dbReference type="SMART" id="SM00558">
    <property type="entry name" value="JmjC"/>
    <property type="match status" value="1"/>
</dbReference>
<dbReference type="FunFam" id="2.60.120.650:FF:000035">
    <property type="entry name" value="PHD transcription factor Rum1"/>
    <property type="match status" value="1"/>
</dbReference>
<dbReference type="FunFam" id="2.60.120.650:FF:000001">
    <property type="entry name" value="Putative lysine-specific demethylase 5b"/>
    <property type="match status" value="1"/>
</dbReference>
<reference evidence="21 22" key="1">
    <citation type="journal article" date="2011" name="Genome Biol. Evol.">
        <title>Integration of the genetic map and genome assembly of fugu facilitates insights into distinct features of genome evolution in teleosts and mammals.</title>
        <authorList>
            <person name="Kai W."/>
            <person name="Kikuchi K."/>
            <person name="Tohari S."/>
            <person name="Chew A.K."/>
            <person name="Tay A."/>
            <person name="Fujiwara A."/>
            <person name="Hosoya S."/>
            <person name="Suetake H."/>
            <person name="Naruse K."/>
            <person name="Brenner S."/>
            <person name="Suzuki Y."/>
            <person name="Venkatesh B."/>
        </authorList>
    </citation>
    <scope>NUCLEOTIDE SEQUENCE [LARGE SCALE GENOMIC DNA]</scope>
</reference>
<comment type="catalytic activity">
    <reaction evidence="14">
        <text>N(6),N(6),N(6)-trimethyl-L-lysyl(4)-[histone H3] + 3 2-oxoglutarate + 3 O2 = L-lysyl(4)-[histone H3] + 3 formaldehyde + 3 succinate + 3 CO2</text>
        <dbReference type="Rhea" id="RHEA:60208"/>
        <dbReference type="Rhea" id="RHEA-COMP:15537"/>
        <dbReference type="Rhea" id="RHEA-COMP:15547"/>
        <dbReference type="ChEBI" id="CHEBI:15379"/>
        <dbReference type="ChEBI" id="CHEBI:16526"/>
        <dbReference type="ChEBI" id="CHEBI:16810"/>
        <dbReference type="ChEBI" id="CHEBI:16842"/>
        <dbReference type="ChEBI" id="CHEBI:29969"/>
        <dbReference type="ChEBI" id="CHEBI:30031"/>
        <dbReference type="ChEBI" id="CHEBI:61961"/>
        <dbReference type="EC" id="1.14.11.67"/>
    </reaction>
</comment>
<evidence type="ECO:0000256" key="9">
    <source>
        <dbReference type="ARBA" id="ARBA00022853"/>
    </source>
</evidence>
<evidence type="ECO:0000256" key="14">
    <source>
        <dbReference type="ARBA" id="ARBA00048734"/>
    </source>
</evidence>
<evidence type="ECO:0000256" key="2">
    <source>
        <dbReference type="ARBA" id="ARBA00004123"/>
    </source>
</evidence>
<feature type="domain" description="ARID" evidence="18">
    <location>
        <begin position="78"/>
        <end position="168"/>
    </location>
</feature>
<dbReference type="InterPro" id="IPR011011">
    <property type="entry name" value="Znf_FYVE_PHD"/>
</dbReference>
<proteinExistence type="inferred from homology"/>
<evidence type="ECO:0000259" key="20">
    <source>
        <dbReference type="PROSITE" id="PS51184"/>
    </source>
</evidence>
<evidence type="ECO:0000256" key="10">
    <source>
        <dbReference type="ARBA" id="ARBA00022964"/>
    </source>
</evidence>
<keyword evidence="11" id="KW-0560">Oxidoreductase</keyword>
<dbReference type="GO" id="GO:0034647">
    <property type="term" value="F:histone H3K4me/H3K4me2/H3K4me3 demethylase activity"/>
    <property type="evidence" value="ECO:0007669"/>
    <property type="project" value="UniProtKB-EC"/>
</dbReference>
<dbReference type="PROSITE" id="PS01359">
    <property type="entry name" value="ZF_PHD_1"/>
    <property type="match status" value="2"/>
</dbReference>
<reference evidence="21" key="2">
    <citation type="submission" date="2025-08" db="UniProtKB">
        <authorList>
            <consortium name="Ensembl"/>
        </authorList>
    </citation>
    <scope>IDENTIFICATION</scope>
</reference>
<keyword evidence="6" id="KW-0677">Repeat</keyword>
<dbReference type="InterPro" id="IPR004198">
    <property type="entry name" value="Znf_C5HC2"/>
</dbReference>